<keyword evidence="3" id="KW-1185">Reference proteome</keyword>
<feature type="transmembrane region" description="Helical" evidence="1">
    <location>
        <begin position="20"/>
        <end position="45"/>
    </location>
</feature>
<sequence length="128" mass="13916">MPFRDRGVAPQKLHVGLIPLLWLVLIATFAFVLIVNFVLFECLLAKLFRRSLRNKAKGTTDQASAGCRGASIISVFSIKRPGLKITKGRLCGDFGSVPAAQDVPDVPWSFAPMPTKSAEAPHQTVVRA</sequence>
<keyword evidence="1" id="KW-0812">Transmembrane</keyword>
<evidence type="ECO:0000313" key="2">
    <source>
        <dbReference type="EMBL" id="OLP72369.1"/>
    </source>
</evidence>
<keyword evidence="1" id="KW-1133">Transmembrane helix</keyword>
<gene>
    <name evidence="2" type="ORF">AK812_SmicGene48210</name>
</gene>
<dbReference type="EMBL" id="LSRX01007310">
    <property type="protein sequence ID" value="OLP72369.1"/>
    <property type="molecule type" value="Genomic_DNA"/>
</dbReference>
<evidence type="ECO:0000256" key="1">
    <source>
        <dbReference type="SAM" id="Phobius"/>
    </source>
</evidence>
<name>A0A1Q9BQ55_SYMMI</name>
<dbReference type="Proteomes" id="UP000186817">
    <property type="component" value="Unassembled WGS sequence"/>
</dbReference>
<proteinExistence type="predicted"/>
<comment type="caution">
    <text evidence="2">The sequence shown here is derived from an EMBL/GenBank/DDBJ whole genome shotgun (WGS) entry which is preliminary data.</text>
</comment>
<protein>
    <submittedName>
        <fullName evidence="2">Uncharacterized protein</fullName>
    </submittedName>
</protein>
<reference evidence="2 3" key="1">
    <citation type="submission" date="2016-02" db="EMBL/GenBank/DDBJ databases">
        <title>Genome analysis of coral dinoflagellate symbionts highlights evolutionary adaptations to a symbiotic lifestyle.</title>
        <authorList>
            <person name="Aranda M."/>
            <person name="Li Y."/>
            <person name="Liew Y.J."/>
            <person name="Baumgarten S."/>
            <person name="Simakov O."/>
            <person name="Wilson M."/>
            <person name="Piel J."/>
            <person name="Ashoor H."/>
            <person name="Bougouffa S."/>
            <person name="Bajic V.B."/>
            <person name="Ryu T."/>
            <person name="Ravasi T."/>
            <person name="Bayer T."/>
            <person name="Micklem G."/>
            <person name="Kim H."/>
            <person name="Bhak J."/>
            <person name="Lajeunesse T.C."/>
            <person name="Voolstra C.R."/>
        </authorList>
    </citation>
    <scope>NUCLEOTIDE SEQUENCE [LARGE SCALE GENOMIC DNA]</scope>
    <source>
        <strain evidence="2 3">CCMP2467</strain>
    </source>
</reference>
<evidence type="ECO:0000313" key="3">
    <source>
        <dbReference type="Proteomes" id="UP000186817"/>
    </source>
</evidence>
<organism evidence="2 3">
    <name type="scientific">Symbiodinium microadriaticum</name>
    <name type="common">Dinoflagellate</name>
    <name type="synonym">Zooxanthella microadriatica</name>
    <dbReference type="NCBI Taxonomy" id="2951"/>
    <lineage>
        <taxon>Eukaryota</taxon>
        <taxon>Sar</taxon>
        <taxon>Alveolata</taxon>
        <taxon>Dinophyceae</taxon>
        <taxon>Suessiales</taxon>
        <taxon>Symbiodiniaceae</taxon>
        <taxon>Symbiodinium</taxon>
    </lineage>
</organism>
<accession>A0A1Q9BQ55</accession>
<keyword evidence="1" id="KW-0472">Membrane</keyword>
<dbReference type="AlphaFoldDB" id="A0A1Q9BQ55"/>